<evidence type="ECO:0000256" key="1">
    <source>
        <dbReference type="SAM" id="Coils"/>
    </source>
</evidence>
<gene>
    <name evidence="2" type="ORF">ALEPTO_LOCUS13829</name>
</gene>
<sequence length="213" mass="24744">KHQEIKKLKTQLTQEREKVNAEQAAHANTQAELARKETNLQIIQEQLTAARGTITHLTTECQQQKQRADTYETDLKTEFNIPEAERDNYLQQRDHYQNQLATHTCSPLNCPQPCCQGDYERLQQKLTTQKKQILQKINNSLELGLTSRELSLKKVISKIEELLRNPATELTHAQQTIKLLKKQLTTKVPDYQTIQQAEYQKLLQLVKEDTLQN</sequence>
<keyword evidence="1" id="KW-0175">Coiled coil</keyword>
<reference evidence="2" key="1">
    <citation type="submission" date="2021-06" db="EMBL/GenBank/DDBJ databases">
        <authorList>
            <person name="Kallberg Y."/>
            <person name="Tangrot J."/>
            <person name="Rosling A."/>
        </authorList>
    </citation>
    <scope>NUCLEOTIDE SEQUENCE</scope>
    <source>
        <strain evidence="2">FL130A</strain>
    </source>
</reference>
<dbReference type="OrthoDB" id="10687984at2759"/>
<proteinExistence type="predicted"/>
<name>A0A9N9J911_9GLOM</name>
<comment type="caution">
    <text evidence="2">The sequence shown here is derived from an EMBL/GenBank/DDBJ whole genome shotgun (WGS) entry which is preliminary data.</text>
</comment>
<organism evidence="2 3">
    <name type="scientific">Ambispora leptoticha</name>
    <dbReference type="NCBI Taxonomy" id="144679"/>
    <lineage>
        <taxon>Eukaryota</taxon>
        <taxon>Fungi</taxon>
        <taxon>Fungi incertae sedis</taxon>
        <taxon>Mucoromycota</taxon>
        <taxon>Glomeromycotina</taxon>
        <taxon>Glomeromycetes</taxon>
        <taxon>Archaeosporales</taxon>
        <taxon>Ambisporaceae</taxon>
        <taxon>Ambispora</taxon>
    </lineage>
</organism>
<keyword evidence="3" id="KW-1185">Reference proteome</keyword>
<feature type="coiled-coil region" evidence="1">
    <location>
        <begin position="2"/>
        <end position="46"/>
    </location>
</feature>
<protein>
    <submittedName>
        <fullName evidence="2">3868_t:CDS:1</fullName>
    </submittedName>
</protein>
<evidence type="ECO:0000313" key="3">
    <source>
        <dbReference type="Proteomes" id="UP000789508"/>
    </source>
</evidence>
<accession>A0A9N9J911</accession>
<feature type="non-terminal residue" evidence="2">
    <location>
        <position position="1"/>
    </location>
</feature>
<dbReference type="AlphaFoldDB" id="A0A9N9J911"/>
<feature type="non-terminal residue" evidence="2">
    <location>
        <position position="213"/>
    </location>
</feature>
<dbReference type="Proteomes" id="UP000789508">
    <property type="component" value="Unassembled WGS sequence"/>
</dbReference>
<evidence type="ECO:0000313" key="2">
    <source>
        <dbReference type="EMBL" id="CAG8765017.1"/>
    </source>
</evidence>
<dbReference type="EMBL" id="CAJVPS010048699">
    <property type="protein sequence ID" value="CAG8765017.1"/>
    <property type="molecule type" value="Genomic_DNA"/>
</dbReference>